<evidence type="ECO:0000256" key="4">
    <source>
        <dbReference type="ARBA" id="ARBA00022679"/>
    </source>
</evidence>
<evidence type="ECO:0000256" key="7">
    <source>
        <dbReference type="ARBA" id="ARBA00022840"/>
    </source>
</evidence>
<feature type="transmembrane region" description="Helical" evidence="9">
    <location>
        <begin position="73"/>
        <end position="89"/>
    </location>
</feature>
<evidence type="ECO:0000259" key="10">
    <source>
        <dbReference type="Pfam" id="PF02518"/>
    </source>
</evidence>
<organism evidence="12 13">
    <name type="scientific">Streptosporangium canum</name>
    <dbReference type="NCBI Taxonomy" id="324952"/>
    <lineage>
        <taxon>Bacteria</taxon>
        <taxon>Bacillati</taxon>
        <taxon>Actinomycetota</taxon>
        <taxon>Actinomycetes</taxon>
        <taxon>Streptosporangiales</taxon>
        <taxon>Streptosporangiaceae</taxon>
        <taxon>Streptosporangium</taxon>
    </lineage>
</organism>
<dbReference type="EMBL" id="FOQY01000001">
    <property type="protein sequence ID" value="SFI08901.1"/>
    <property type="molecule type" value="Genomic_DNA"/>
</dbReference>
<keyword evidence="7" id="KW-0067">ATP-binding</keyword>
<feature type="transmembrane region" description="Helical" evidence="9">
    <location>
        <begin position="95"/>
        <end position="111"/>
    </location>
</feature>
<evidence type="ECO:0000313" key="13">
    <source>
        <dbReference type="Proteomes" id="UP000199111"/>
    </source>
</evidence>
<accession>A0A1I3FDC2</accession>
<evidence type="ECO:0000256" key="1">
    <source>
        <dbReference type="ARBA" id="ARBA00000085"/>
    </source>
</evidence>
<dbReference type="GeneID" id="96303924"/>
<name>A0A1I3FDC2_9ACTN</name>
<keyword evidence="6 12" id="KW-0418">Kinase</keyword>
<evidence type="ECO:0000313" key="12">
    <source>
        <dbReference type="EMBL" id="SFI08901.1"/>
    </source>
</evidence>
<gene>
    <name evidence="12" type="ORF">SAMN05216275_10187</name>
</gene>
<dbReference type="PANTHER" id="PTHR24421:SF10">
    <property type="entry name" value="NITRATE_NITRITE SENSOR PROTEIN NARQ"/>
    <property type="match status" value="1"/>
</dbReference>
<dbReference type="InterPro" id="IPR050482">
    <property type="entry name" value="Sensor_HK_TwoCompSys"/>
</dbReference>
<keyword evidence="3" id="KW-0597">Phosphoprotein</keyword>
<reference evidence="13" key="1">
    <citation type="submission" date="2016-10" db="EMBL/GenBank/DDBJ databases">
        <authorList>
            <person name="Varghese N."/>
            <person name="Submissions S."/>
        </authorList>
    </citation>
    <scope>NUCLEOTIDE SEQUENCE [LARGE SCALE GENOMIC DNA]</scope>
    <source>
        <strain evidence="13">CGMCC 4.2126</strain>
    </source>
</reference>
<dbReference type="CDD" id="cd16917">
    <property type="entry name" value="HATPase_UhpB-NarQ-NarX-like"/>
    <property type="match status" value="1"/>
</dbReference>
<keyword evidence="5" id="KW-0547">Nucleotide-binding</keyword>
<dbReference type="Gene3D" id="1.20.5.1930">
    <property type="match status" value="1"/>
</dbReference>
<dbReference type="RefSeq" id="WP_143120748.1">
    <property type="nucleotide sequence ID" value="NZ_FOQY01000001.1"/>
</dbReference>
<evidence type="ECO:0000256" key="2">
    <source>
        <dbReference type="ARBA" id="ARBA00012438"/>
    </source>
</evidence>
<dbReference type="PANTHER" id="PTHR24421">
    <property type="entry name" value="NITRATE/NITRITE SENSOR PROTEIN NARX-RELATED"/>
    <property type="match status" value="1"/>
</dbReference>
<keyword evidence="9" id="KW-0472">Membrane</keyword>
<dbReference type="GO" id="GO:0016020">
    <property type="term" value="C:membrane"/>
    <property type="evidence" value="ECO:0007669"/>
    <property type="project" value="InterPro"/>
</dbReference>
<feature type="transmembrane region" description="Helical" evidence="9">
    <location>
        <begin position="118"/>
        <end position="136"/>
    </location>
</feature>
<dbReference type="Pfam" id="PF02518">
    <property type="entry name" value="HATPase_c"/>
    <property type="match status" value="1"/>
</dbReference>
<evidence type="ECO:0000256" key="8">
    <source>
        <dbReference type="ARBA" id="ARBA00023012"/>
    </source>
</evidence>
<feature type="domain" description="Signal transduction histidine kinase subgroup 3 dimerisation and phosphoacceptor" evidence="11">
    <location>
        <begin position="192"/>
        <end position="256"/>
    </location>
</feature>
<evidence type="ECO:0000256" key="3">
    <source>
        <dbReference type="ARBA" id="ARBA00022553"/>
    </source>
</evidence>
<dbReference type="Gene3D" id="3.30.565.10">
    <property type="entry name" value="Histidine kinase-like ATPase, C-terminal domain"/>
    <property type="match status" value="1"/>
</dbReference>
<keyword evidence="4" id="KW-0808">Transferase</keyword>
<dbReference type="InterPro" id="IPR011712">
    <property type="entry name" value="Sig_transdc_His_kin_sub3_dim/P"/>
</dbReference>
<sequence>MDVTTKLSHAEKRVTAFDLRRVLESPLTDLALAAALAILALMEAAVPTRHGSPLVLLAALLATAPQAVRRSQPWLAVALTFLGAVGLLTVGVNRLPVAVGVSGVLSFYTILRRLGRRAAWSLTAGVGVLLTVGFIAQGPYWLYRGGIIILITALGVVAVTALLADVRRSRSEIKEVRADNLETLREQAAMAERARIAREMHDIVAHSVSMIAVQAETAPYTLGDLDDRVKQEFAEIATSARTTLTEMRRLLGVLRADITTAPETAPQPGLALLPELVERHEGVVDLDIVGEPVPVPQAVDVSAYRIVQEALTNARVHAPGARVSIELTYRPSLLVLRITDDGPGPSGDTSNGHGLVGMRERALALGGWFQAAPGPAGGFLIHAGLPLE</sequence>
<protein>
    <recommendedName>
        <fullName evidence="2">histidine kinase</fullName>
        <ecNumber evidence="2">2.7.13.3</ecNumber>
    </recommendedName>
</protein>
<dbReference type="Proteomes" id="UP000199111">
    <property type="component" value="Unassembled WGS sequence"/>
</dbReference>
<proteinExistence type="predicted"/>
<keyword evidence="8" id="KW-0902">Two-component regulatory system</keyword>
<evidence type="ECO:0000256" key="9">
    <source>
        <dbReference type="SAM" id="Phobius"/>
    </source>
</evidence>
<dbReference type="InterPro" id="IPR003594">
    <property type="entry name" value="HATPase_dom"/>
</dbReference>
<dbReference type="GO" id="GO:0000155">
    <property type="term" value="F:phosphorelay sensor kinase activity"/>
    <property type="evidence" value="ECO:0007669"/>
    <property type="project" value="InterPro"/>
</dbReference>
<evidence type="ECO:0000256" key="6">
    <source>
        <dbReference type="ARBA" id="ARBA00022777"/>
    </source>
</evidence>
<keyword evidence="9" id="KW-0812">Transmembrane</keyword>
<dbReference type="AlphaFoldDB" id="A0A1I3FDC2"/>
<keyword evidence="9" id="KW-1133">Transmembrane helix</keyword>
<comment type="catalytic activity">
    <reaction evidence="1">
        <text>ATP + protein L-histidine = ADP + protein N-phospho-L-histidine.</text>
        <dbReference type="EC" id="2.7.13.3"/>
    </reaction>
</comment>
<evidence type="ECO:0000259" key="11">
    <source>
        <dbReference type="Pfam" id="PF07730"/>
    </source>
</evidence>
<feature type="domain" description="Histidine kinase/HSP90-like ATPase" evidence="10">
    <location>
        <begin position="302"/>
        <end position="387"/>
    </location>
</feature>
<evidence type="ECO:0000256" key="5">
    <source>
        <dbReference type="ARBA" id="ARBA00022741"/>
    </source>
</evidence>
<dbReference type="SUPFAM" id="SSF55874">
    <property type="entry name" value="ATPase domain of HSP90 chaperone/DNA topoisomerase II/histidine kinase"/>
    <property type="match status" value="1"/>
</dbReference>
<keyword evidence="13" id="KW-1185">Reference proteome</keyword>
<dbReference type="GO" id="GO:0005524">
    <property type="term" value="F:ATP binding"/>
    <property type="evidence" value="ECO:0007669"/>
    <property type="project" value="UniProtKB-KW"/>
</dbReference>
<dbReference type="Pfam" id="PF07730">
    <property type="entry name" value="HisKA_3"/>
    <property type="match status" value="1"/>
</dbReference>
<feature type="transmembrane region" description="Helical" evidence="9">
    <location>
        <begin position="142"/>
        <end position="164"/>
    </location>
</feature>
<dbReference type="GO" id="GO:0046983">
    <property type="term" value="F:protein dimerization activity"/>
    <property type="evidence" value="ECO:0007669"/>
    <property type="project" value="InterPro"/>
</dbReference>
<dbReference type="InterPro" id="IPR036890">
    <property type="entry name" value="HATPase_C_sf"/>
</dbReference>
<dbReference type="EC" id="2.7.13.3" evidence="2"/>